<evidence type="ECO:0000259" key="8">
    <source>
        <dbReference type="Pfam" id="PF13807"/>
    </source>
</evidence>
<dbReference type="PANTHER" id="PTHR32309">
    <property type="entry name" value="TYROSINE-PROTEIN KINASE"/>
    <property type="match status" value="1"/>
</dbReference>
<evidence type="ECO:0000256" key="4">
    <source>
        <dbReference type="ARBA" id="ARBA00022989"/>
    </source>
</evidence>
<dbReference type="EMBL" id="AP025292">
    <property type="protein sequence ID" value="BDD00019.1"/>
    <property type="molecule type" value="Genomic_DNA"/>
</dbReference>
<feature type="domain" description="Tyrosine-protein kinase G-rich" evidence="8">
    <location>
        <begin position="292"/>
        <end position="365"/>
    </location>
</feature>
<organism evidence="9 10">
    <name type="scientific">Persicobacter psychrovividus</name>
    <dbReference type="NCBI Taxonomy" id="387638"/>
    <lineage>
        <taxon>Bacteria</taxon>
        <taxon>Pseudomonadati</taxon>
        <taxon>Bacteroidota</taxon>
        <taxon>Cytophagia</taxon>
        <taxon>Cytophagales</taxon>
        <taxon>Persicobacteraceae</taxon>
        <taxon>Persicobacter</taxon>
    </lineage>
</organism>
<keyword evidence="5 6" id="KW-0472">Membrane</keyword>
<feature type="transmembrane region" description="Helical" evidence="6">
    <location>
        <begin position="38"/>
        <end position="58"/>
    </location>
</feature>
<dbReference type="Pfam" id="PF02706">
    <property type="entry name" value="Wzz"/>
    <property type="match status" value="1"/>
</dbReference>
<feature type="transmembrane region" description="Helical" evidence="6">
    <location>
        <begin position="343"/>
        <end position="363"/>
    </location>
</feature>
<keyword evidence="10" id="KW-1185">Reference proteome</keyword>
<evidence type="ECO:0000256" key="1">
    <source>
        <dbReference type="ARBA" id="ARBA00004651"/>
    </source>
</evidence>
<evidence type="ECO:0000313" key="9">
    <source>
        <dbReference type="EMBL" id="BDD00019.1"/>
    </source>
</evidence>
<evidence type="ECO:0000256" key="3">
    <source>
        <dbReference type="ARBA" id="ARBA00022692"/>
    </source>
</evidence>
<sequence length="381" mass="42286">MSERMDLETRRQEPSYYEEDEIDLIAVFQSIYQGRKTIYKSMIVCALLGIFIALVYPVSYTATATLIPEAPTSSMGKLGGLAGLAGMAGIDLSSMGGDGSTIAPELYPQVVISWPFQKALMNTKVDLEDVGHPITLFDYYTNWKKEQPSAKVKKYTIGLPGTLKKAIAGEQERVPNPNYSGPEIITKEQKTLRDILTGLVLVESDAKTGVITLSVEMPEAKASAQVASKALDLLQDYITDYKTGKARANLDFIKERYNERQEEFLAVQNKLAAFQDRNKYVTTATAKVKEKQLNDEYTMAYNIFQELAKQLETAEIAVKEKMPNFTVLEPVSVPVEKSAPKRGLIVIVSLFLGGFIGLGILFFRHLKNSVQQQLSLQAENA</sequence>
<dbReference type="Pfam" id="PF13807">
    <property type="entry name" value="GNVR"/>
    <property type="match status" value="1"/>
</dbReference>
<dbReference type="InterPro" id="IPR032807">
    <property type="entry name" value="GNVR"/>
</dbReference>
<dbReference type="InterPro" id="IPR050445">
    <property type="entry name" value="Bact_polysacc_biosynth/exp"/>
</dbReference>
<evidence type="ECO:0000313" key="10">
    <source>
        <dbReference type="Proteomes" id="UP001354989"/>
    </source>
</evidence>
<dbReference type="PANTHER" id="PTHR32309:SF13">
    <property type="entry name" value="FERRIC ENTEROBACTIN TRANSPORT PROTEIN FEPE"/>
    <property type="match status" value="1"/>
</dbReference>
<keyword evidence="2" id="KW-1003">Cell membrane</keyword>
<evidence type="ECO:0000256" key="2">
    <source>
        <dbReference type="ARBA" id="ARBA00022475"/>
    </source>
</evidence>
<dbReference type="Proteomes" id="UP001354989">
    <property type="component" value="Chromosome"/>
</dbReference>
<dbReference type="InterPro" id="IPR003856">
    <property type="entry name" value="LPS_length_determ_N"/>
</dbReference>
<accession>A0ABN6LA24</accession>
<gene>
    <name evidence="9" type="ORF">PEPS_22990</name>
</gene>
<keyword evidence="4 6" id="KW-1133">Transmembrane helix</keyword>
<evidence type="ECO:0000256" key="5">
    <source>
        <dbReference type="ARBA" id="ARBA00023136"/>
    </source>
</evidence>
<evidence type="ECO:0000259" key="7">
    <source>
        <dbReference type="Pfam" id="PF02706"/>
    </source>
</evidence>
<evidence type="ECO:0000256" key="6">
    <source>
        <dbReference type="SAM" id="Phobius"/>
    </source>
</evidence>
<feature type="domain" description="Polysaccharide chain length determinant N-terminal" evidence="7">
    <location>
        <begin position="20"/>
        <end position="73"/>
    </location>
</feature>
<keyword evidence="3 6" id="KW-0812">Transmembrane</keyword>
<name>A0ABN6LA24_9BACT</name>
<dbReference type="RefSeq" id="WP_338397148.1">
    <property type="nucleotide sequence ID" value="NZ_AP025292.1"/>
</dbReference>
<proteinExistence type="predicted"/>
<protein>
    <submittedName>
        <fullName evidence="9">Chain-length determining protein</fullName>
    </submittedName>
</protein>
<comment type="subcellular location">
    <subcellularLocation>
        <location evidence="1">Cell membrane</location>
        <topology evidence="1">Multi-pass membrane protein</topology>
    </subcellularLocation>
</comment>
<reference evidence="9 10" key="1">
    <citation type="submission" date="2021-12" db="EMBL/GenBank/DDBJ databases">
        <title>Genome sequencing of bacteria with rrn-lacking chromosome and rrn-plasmid.</title>
        <authorList>
            <person name="Anda M."/>
            <person name="Iwasaki W."/>
        </authorList>
    </citation>
    <scope>NUCLEOTIDE SEQUENCE [LARGE SCALE GENOMIC DNA]</scope>
    <source>
        <strain evidence="9 10">NBRC 101262</strain>
    </source>
</reference>